<sequence length="87" mass="9518">MAATTPSTAALLGLFVNGMFTRDALSALASCCVILLLENYYDPSNQQTTSSPRRPQPPLPNICRIQQTLITTITFPSNITHTFPLFC</sequence>
<reference evidence="1 2" key="1">
    <citation type="submission" date="2019-05" db="EMBL/GenBank/DDBJ databases">
        <title>Another draft genome of Portunus trituberculatus and its Hox gene families provides insights of decapod evolution.</title>
        <authorList>
            <person name="Jeong J.-H."/>
            <person name="Song I."/>
            <person name="Kim S."/>
            <person name="Choi T."/>
            <person name="Kim D."/>
            <person name="Ryu S."/>
            <person name="Kim W."/>
        </authorList>
    </citation>
    <scope>NUCLEOTIDE SEQUENCE [LARGE SCALE GENOMIC DNA]</scope>
    <source>
        <tissue evidence="1">Muscle</tissue>
    </source>
</reference>
<dbReference type="Proteomes" id="UP000324222">
    <property type="component" value="Unassembled WGS sequence"/>
</dbReference>
<gene>
    <name evidence="1" type="ORF">E2C01_012582</name>
</gene>
<dbReference type="EMBL" id="VSRR010000790">
    <property type="protein sequence ID" value="MPC19657.1"/>
    <property type="molecule type" value="Genomic_DNA"/>
</dbReference>
<protein>
    <submittedName>
        <fullName evidence="1">Uncharacterized protein</fullName>
    </submittedName>
</protein>
<evidence type="ECO:0000313" key="1">
    <source>
        <dbReference type="EMBL" id="MPC19657.1"/>
    </source>
</evidence>
<accession>A0A5B7DEM2</accession>
<name>A0A5B7DEM2_PORTR</name>
<dbReference type="AlphaFoldDB" id="A0A5B7DEM2"/>
<evidence type="ECO:0000313" key="2">
    <source>
        <dbReference type="Proteomes" id="UP000324222"/>
    </source>
</evidence>
<proteinExistence type="predicted"/>
<organism evidence="1 2">
    <name type="scientific">Portunus trituberculatus</name>
    <name type="common">Swimming crab</name>
    <name type="synonym">Neptunus trituberculatus</name>
    <dbReference type="NCBI Taxonomy" id="210409"/>
    <lineage>
        <taxon>Eukaryota</taxon>
        <taxon>Metazoa</taxon>
        <taxon>Ecdysozoa</taxon>
        <taxon>Arthropoda</taxon>
        <taxon>Crustacea</taxon>
        <taxon>Multicrustacea</taxon>
        <taxon>Malacostraca</taxon>
        <taxon>Eumalacostraca</taxon>
        <taxon>Eucarida</taxon>
        <taxon>Decapoda</taxon>
        <taxon>Pleocyemata</taxon>
        <taxon>Brachyura</taxon>
        <taxon>Eubrachyura</taxon>
        <taxon>Portunoidea</taxon>
        <taxon>Portunidae</taxon>
        <taxon>Portuninae</taxon>
        <taxon>Portunus</taxon>
    </lineage>
</organism>
<comment type="caution">
    <text evidence="1">The sequence shown here is derived from an EMBL/GenBank/DDBJ whole genome shotgun (WGS) entry which is preliminary data.</text>
</comment>
<keyword evidence="2" id="KW-1185">Reference proteome</keyword>